<evidence type="ECO:0000313" key="1">
    <source>
        <dbReference type="EMBL" id="EGF24973.1"/>
    </source>
</evidence>
<dbReference type="AlphaFoldDB" id="F2AZD3"/>
<evidence type="ECO:0008006" key="3">
    <source>
        <dbReference type="Google" id="ProtNLM"/>
    </source>
</evidence>
<dbReference type="Proteomes" id="UP000006222">
    <property type="component" value="Unassembled WGS sequence"/>
</dbReference>
<dbReference type="PATRIC" id="fig|991778.3.peg.5388"/>
<organism evidence="1 2">
    <name type="scientific">Rhodopirellula baltica WH47</name>
    <dbReference type="NCBI Taxonomy" id="991778"/>
    <lineage>
        <taxon>Bacteria</taxon>
        <taxon>Pseudomonadati</taxon>
        <taxon>Planctomycetota</taxon>
        <taxon>Planctomycetia</taxon>
        <taxon>Pirellulales</taxon>
        <taxon>Pirellulaceae</taxon>
        <taxon>Rhodopirellula</taxon>
    </lineage>
</organism>
<gene>
    <name evidence="1" type="ORF">RBWH47_02826</name>
</gene>
<proteinExistence type="predicted"/>
<protein>
    <recommendedName>
        <fullName evidence="3">Metallothionein</fullName>
    </recommendedName>
</protein>
<name>F2AZD3_RHOBT</name>
<sequence>MGDMYRCVNCQMEIHVTKGCDCEGCEPEFRCCGKPLEKVTEPPANS</sequence>
<comment type="caution">
    <text evidence="1">The sequence shown here is derived from an EMBL/GenBank/DDBJ whole genome shotgun (WGS) entry which is preliminary data.</text>
</comment>
<accession>F2AZD3</accession>
<reference evidence="1 2" key="1">
    <citation type="journal article" date="2013" name="Mar. Genomics">
        <title>Expression of sulfatases in Rhodopirellula baltica and the diversity of sulfatases in the genus Rhodopirellula.</title>
        <authorList>
            <person name="Wegner C.E."/>
            <person name="Richter-Heitmann T."/>
            <person name="Klindworth A."/>
            <person name="Klockow C."/>
            <person name="Richter M."/>
            <person name="Achstetter T."/>
            <person name="Glockner F.O."/>
            <person name="Harder J."/>
        </authorList>
    </citation>
    <scope>NUCLEOTIDE SEQUENCE [LARGE SCALE GENOMIC DNA]</scope>
    <source>
        <strain evidence="1 2">WH47</strain>
    </source>
</reference>
<evidence type="ECO:0000313" key="2">
    <source>
        <dbReference type="Proteomes" id="UP000006222"/>
    </source>
</evidence>
<dbReference type="EMBL" id="AFAR01000257">
    <property type="protein sequence ID" value="EGF24973.1"/>
    <property type="molecule type" value="Genomic_DNA"/>
</dbReference>